<dbReference type="OrthoDB" id="262547at2759"/>
<feature type="compositionally biased region" description="Basic and acidic residues" evidence="1">
    <location>
        <begin position="129"/>
        <end position="140"/>
    </location>
</feature>
<name>A0A6A5YCG1_9PLEO</name>
<proteinExistence type="predicted"/>
<keyword evidence="2" id="KW-0808">Transferase</keyword>
<evidence type="ECO:0000313" key="3">
    <source>
        <dbReference type="Proteomes" id="UP000799778"/>
    </source>
</evidence>
<organism evidence="2 3">
    <name type="scientific">Aaosphaeria arxii CBS 175.79</name>
    <dbReference type="NCBI Taxonomy" id="1450172"/>
    <lineage>
        <taxon>Eukaryota</taxon>
        <taxon>Fungi</taxon>
        <taxon>Dikarya</taxon>
        <taxon>Ascomycota</taxon>
        <taxon>Pezizomycotina</taxon>
        <taxon>Dothideomycetes</taxon>
        <taxon>Pleosporomycetidae</taxon>
        <taxon>Pleosporales</taxon>
        <taxon>Pleosporales incertae sedis</taxon>
        <taxon>Aaosphaeria</taxon>
    </lineage>
</organism>
<dbReference type="PANTHER" id="PTHR34144:SF7">
    <property type="entry name" value="EXPORT PROTEIN (CAP59), PUTATIVE (AFU_ORTHOLOGUE AFUA_7G05020)-RELATED"/>
    <property type="match status" value="1"/>
</dbReference>
<evidence type="ECO:0000256" key="1">
    <source>
        <dbReference type="SAM" id="MobiDB-lite"/>
    </source>
</evidence>
<feature type="region of interest" description="Disordered" evidence="1">
    <location>
        <begin position="129"/>
        <end position="149"/>
    </location>
</feature>
<dbReference type="PANTHER" id="PTHR34144">
    <property type="entry name" value="CHROMOSOME 8, WHOLE GENOME SHOTGUN SEQUENCE"/>
    <property type="match status" value="1"/>
</dbReference>
<gene>
    <name evidence="2" type="ORF">BU24DRAFT_337261</name>
</gene>
<sequence>MGRRTQTLRRIRRLLRSPVLVVLLALLFLADTVRIIHITSSQTASLHTRSPPANTKRIYIASQHYNNAGLLRDRWNTALVDLVHELGPKNVFVSIYESGSWDDTKGALNELDNALNDFQVPHRIDMSNTTHKDELVKEPTSDGWVRSPHGSQELRRIPFLANLRNRVLEPLRTMSEEGQHFDLVLFLNDVIFTPSDVLTLLDTNNGNYAAACSLDFIKPPYYYDTFALRDSDGHETAMSTWPYFRSSTSRRAMERFQPVPVTSCWNGMVAMPVEPFLASPPLRFRAIPDSLAASHLEGSECCLIHADNPLSVTKGLYLNPNVKVGYTIAAYEAINAPEASLSSIGILEAKWKNRILRWTTTPLLKEWIVRGRVKRWEAGTEGKERGLICLINEMQVLMEKGWKHV</sequence>
<dbReference type="AlphaFoldDB" id="A0A6A5YCG1"/>
<dbReference type="GO" id="GO:0016740">
    <property type="term" value="F:transferase activity"/>
    <property type="evidence" value="ECO:0007669"/>
    <property type="project" value="UniProtKB-KW"/>
</dbReference>
<keyword evidence="3" id="KW-1185">Reference proteome</keyword>
<reference evidence="2" key="1">
    <citation type="journal article" date="2020" name="Stud. Mycol.">
        <title>101 Dothideomycetes genomes: a test case for predicting lifestyles and emergence of pathogens.</title>
        <authorList>
            <person name="Haridas S."/>
            <person name="Albert R."/>
            <person name="Binder M."/>
            <person name="Bloem J."/>
            <person name="Labutti K."/>
            <person name="Salamov A."/>
            <person name="Andreopoulos B."/>
            <person name="Baker S."/>
            <person name="Barry K."/>
            <person name="Bills G."/>
            <person name="Bluhm B."/>
            <person name="Cannon C."/>
            <person name="Castanera R."/>
            <person name="Culley D."/>
            <person name="Daum C."/>
            <person name="Ezra D."/>
            <person name="Gonzalez J."/>
            <person name="Henrissat B."/>
            <person name="Kuo A."/>
            <person name="Liang C."/>
            <person name="Lipzen A."/>
            <person name="Lutzoni F."/>
            <person name="Magnuson J."/>
            <person name="Mondo S."/>
            <person name="Nolan M."/>
            <person name="Ohm R."/>
            <person name="Pangilinan J."/>
            <person name="Park H.-J."/>
            <person name="Ramirez L."/>
            <person name="Alfaro M."/>
            <person name="Sun H."/>
            <person name="Tritt A."/>
            <person name="Yoshinaga Y."/>
            <person name="Zwiers L.-H."/>
            <person name="Turgeon B."/>
            <person name="Goodwin S."/>
            <person name="Spatafora J."/>
            <person name="Crous P."/>
            <person name="Grigoriev I."/>
        </authorList>
    </citation>
    <scope>NUCLEOTIDE SEQUENCE</scope>
    <source>
        <strain evidence="2">CBS 175.79</strain>
    </source>
</reference>
<dbReference type="GeneID" id="54280480"/>
<dbReference type="Pfam" id="PF11735">
    <property type="entry name" value="CAP59_mtransfer"/>
    <property type="match status" value="1"/>
</dbReference>
<dbReference type="Proteomes" id="UP000799778">
    <property type="component" value="Unassembled WGS sequence"/>
</dbReference>
<dbReference type="InterPro" id="IPR021047">
    <property type="entry name" value="Mannosyltransferase_CMT1"/>
</dbReference>
<dbReference type="RefSeq" id="XP_033390610.1">
    <property type="nucleotide sequence ID" value="XM_033523083.1"/>
</dbReference>
<protein>
    <submittedName>
        <fullName evidence="2">Glycosyltransferase family 69 protein</fullName>
    </submittedName>
</protein>
<accession>A0A6A5YCG1</accession>
<evidence type="ECO:0000313" key="2">
    <source>
        <dbReference type="EMBL" id="KAF2022271.1"/>
    </source>
</evidence>
<dbReference type="EMBL" id="ML978066">
    <property type="protein sequence ID" value="KAF2022271.1"/>
    <property type="molecule type" value="Genomic_DNA"/>
</dbReference>